<evidence type="ECO:0000256" key="1">
    <source>
        <dbReference type="PIRSR" id="PIRSR601310-1"/>
    </source>
</evidence>
<dbReference type="InterPro" id="IPR036265">
    <property type="entry name" value="HIT-like_sf"/>
</dbReference>
<dbReference type="Pfam" id="PF01230">
    <property type="entry name" value="HIT"/>
    <property type="match status" value="1"/>
</dbReference>
<evidence type="ECO:0000259" key="4">
    <source>
        <dbReference type="PROSITE" id="PS51084"/>
    </source>
</evidence>
<dbReference type="PANTHER" id="PTHR46648:SF1">
    <property type="entry name" value="ADENOSINE 5'-MONOPHOSPHORAMIDASE HNT1"/>
    <property type="match status" value="1"/>
</dbReference>
<evidence type="ECO:0000256" key="2">
    <source>
        <dbReference type="PIRSR" id="PIRSR601310-3"/>
    </source>
</evidence>
<dbReference type="InterPro" id="IPR039384">
    <property type="entry name" value="HINT"/>
</dbReference>
<dbReference type="InterPro" id="IPR019808">
    <property type="entry name" value="Histidine_triad_CS"/>
</dbReference>
<dbReference type="PROSITE" id="PS51084">
    <property type="entry name" value="HIT_2"/>
    <property type="match status" value="1"/>
</dbReference>
<dbReference type="GO" id="GO:0003824">
    <property type="term" value="F:catalytic activity"/>
    <property type="evidence" value="ECO:0007669"/>
    <property type="project" value="InterPro"/>
</dbReference>
<dbReference type="SUPFAM" id="SSF54197">
    <property type="entry name" value="HIT-like"/>
    <property type="match status" value="1"/>
</dbReference>
<dbReference type="PROSITE" id="PS00892">
    <property type="entry name" value="HIT_1"/>
    <property type="match status" value="1"/>
</dbReference>
<dbReference type="GO" id="GO:0009117">
    <property type="term" value="P:nucleotide metabolic process"/>
    <property type="evidence" value="ECO:0007669"/>
    <property type="project" value="TreeGrafter"/>
</dbReference>
<dbReference type="InterPro" id="IPR001310">
    <property type="entry name" value="Histidine_triad_HIT"/>
</dbReference>
<accession>A0A7X2NQ38</accession>
<feature type="active site" description="Tele-AMP-histidine intermediate" evidence="1">
    <location>
        <position position="97"/>
    </location>
</feature>
<evidence type="ECO:0000313" key="5">
    <source>
        <dbReference type="EMBL" id="MSS57328.1"/>
    </source>
</evidence>
<name>A0A7X2NQ38_9FIRM</name>
<reference evidence="5 6" key="1">
    <citation type="submission" date="2019-08" db="EMBL/GenBank/DDBJ databases">
        <title>In-depth cultivation of the pig gut microbiome towards novel bacterial diversity and tailored functional studies.</title>
        <authorList>
            <person name="Wylensek D."/>
            <person name="Hitch T.C.A."/>
            <person name="Clavel T."/>
        </authorList>
    </citation>
    <scope>NUCLEOTIDE SEQUENCE [LARGE SCALE GENOMIC DNA]</scope>
    <source>
        <strain evidence="5 6">Oil+RF-744-GAM-WT-6</strain>
    </source>
</reference>
<comment type="caution">
    <text evidence="5">The sequence shown here is derived from an EMBL/GenBank/DDBJ whole genome shotgun (WGS) entry which is preliminary data.</text>
</comment>
<dbReference type="EMBL" id="VUMN01000001">
    <property type="protein sequence ID" value="MSS57328.1"/>
    <property type="molecule type" value="Genomic_DNA"/>
</dbReference>
<dbReference type="Proteomes" id="UP000461880">
    <property type="component" value="Unassembled WGS sequence"/>
</dbReference>
<protein>
    <submittedName>
        <fullName evidence="5">HIT family protein</fullName>
    </submittedName>
</protein>
<evidence type="ECO:0000256" key="3">
    <source>
        <dbReference type="PROSITE-ProRule" id="PRU00464"/>
    </source>
</evidence>
<dbReference type="AlphaFoldDB" id="A0A7X2NQ38"/>
<dbReference type="RefSeq" id="WP_105303598.1">
    <property type="nucleotide sequence ID" value="NZ_VUMN01000001.1"/>
</dbReference>
<keyword evidence="6" id="KW-1185">Reference proteome</keyword>
<feature type="short sequence motif" description="Histidine triad motif" evidence="2 3">
    <location>
        <begin position="95"/>
        <end position="99"/>
    </location>
</feature>
<organism evidence="5 6">
    <name type="scientific">Stecheria intestinalis</name>
    <dbReference type="NCBI Taxonomy" id="2606630"/>
    <lineage>
        <taxon>Bacteria</taxon>
        <taxon>Bacillati</taxon>
        <taxon>Bacillota</taxon>
        <taxon>Erysipelotrichia</taxon>
        <taxon>Erysipelotrichales</taxon>
        <taxon>Erysipelotrichaceae</taxon>
        <taxon>Stecheria</taxon>
    </lineage>
</organism>
<dbReference type="PRINTS" id="PR00332">
    <property type="entry name" value="HISTRIAD"/>
</dbReference>
<proteinExistence type="predicted"/>
<gene>
    <name evidence="5" type="ORF">FYJ51_00180</name>
</gene>
<dbReference type="CDD" id="cd01277">
    <property type="entry name" value="HINT_subgroup"/>
    <property type="match status" value="1"/>
</dbReference>
<evidence type="ECO:0000313" key="6">
    <source>
        <dbReference type="Proteomes" id="UP000461880"/>
    </source>
</evidence>
<feature type="domain" description="HIT" evidence="4">
    <location>
        <begin position="3"/>
        <end position="110"/>
    </location>
</feature>
<dbReference type="InterPro" id="IPR011146">
    <property type="entry name" value="HIT-like"/>
</dbReference>
<dbReference type="PANTHER" id="PTHR46648">
    <property type="entry name" value="HIT FAMILY PROTEIN 1"/>
    <property type="match status" value="1"/>
</dbReference>
<dbReference type="Gene3D" id="3.30.428.10">
    <property type="entry name" value="HIT-like"/>
    <property type="match status" value="1"/>
</dbReference>
<sequence>MCVFCDIIDHKIPSKVVYEDENVLAILDISQLTYGHTIVMPKKHVRNFVEADEETIEQVMHVVHMLAGQIMKNTGAGGVNVITNCGAAAGQSVDHLHFHIIPRYGKDDGFGFRETPTKQDLDEVLAKVTAK</sequence>